<keyword evidence="2" id="KW-0732">Signal</keyword>
<feature type="region of interest" description="Disordered" evidence="1">
    <location>
        <begin position="126"/>
        <end position="148"/>
    </location>
</feature>
<feature type="region of interest" description="Disordered" evidence="1">
    <location>
        <begin position="279"/>
        <end position="328"/>
    </location>
</feature>
<protein>
    <submittedName>
        <fullName evidence="3">Uncharacterized protein</fullName>
    </submittedName>
</protein>
<evidence type="ECO:0000256" key="1">
    <source>
        <dbReference type="SAM" id="MobiDB-lite"/>
    </source>
</evidence>
<name>A0A8S1IZT0_9CHLO</name>
<feature type="region of interest" description="Disordered" evidence="1">
    <location>
        <begin position="82"/>
        <end position="113"/>
    </location>
</feature>
<sequence>MGRALVWLLGGRPLWAACGQAWRAGWWRADGIAAKQTFSTQRLSELQEGIEDLRTALTDQERALLGLRSDVADLHTMMASSQAETTTSLGEHSALQTGTAMQQPASGTAGLAPEAPPIQEARLAKLQARAQGGKQTAEEAWGPGEHQDEEYDLHPLEAAGVPCGAVYCTLRVIDEQDWGWEWYPPPSLGTCGDLVEGINSEGAPFAVLETAPEQVAAGGAVDRSVDGVVDGAGACRTGQVPRQGSNSNRFEGGMENMESEMQPEINPGWHSSRSTVPEVKAAGSPCSLPSKANISPIAETPRGGQGAVQSANTDADDLTPDSRQGCDRGAVMAGIDGTCPDRMDSSSEYVLHRRSSGNAGSIADSVFEMASRTVERWKDVPWSQGDYEFSDGQSCFQSDVQDTASDSGSQGGNESGAVIAIKPLEGGGKGSLPASGMQPGDTRTGSETPRQCPRISGLSELLPWHCGNFRCDERTMDSARMASPSQSSDCGEHKESIGAEDRPWSLTGGYQSLSHGMAGLQHSGVGRYSAFINPLFVTESTVGTFVDDGDDAASNWSQYPDCGPVTPRVDPEAKGGIWYPPVYNPLFADIDNDGEEEEEEEEEGVELGKFRLRGHDRPIGLATRAVSIHTAVGALKHMQIRMGGGTTGALGPGSMSIDARVPNSLAAATRQRGGDARCRLVERH</sequence>
<reference evidence="3" key="1">
    <citation type="submission" date="2020-12" db="EMBL/GenBank/DDBJ databases">
        <authorList>
            <person name="Iha C."/>
        </authorList>
    </citation>
    <scope>NUCLEOTIDE SEQUENCE</scope>
</reference>
<accession>A0A8S1IZT0</accession>
<dbReference type="AlphaFoldDB" id="A0A8S1IZT0"/>
<feature type="signal peptide" evidence="2">
    <location>
        <begin position="1"/>
        <end position="16"/>
    </location>
</feature>
<organism evidence="3 4">
    <name type="scientific">Ostreobium quekettii</name>
    <dbReference type="NCBI Taxonomy" id="121088"/>
    <lineage>
        <taxon>Eukaryota</taxon>
        <taxon>Viridiplantae</taxon>
        <taxon>Chlorophyta</taxon>
        <taxon>core chlorophytes</taxon>
        <taxon>Ulvophyceae</taxon>
        <taxon>TCBD clade</taxon>
        <taxon>Bryopsidales</taxon>
        <taxon>Ostreobineae</taxon>
        <taxon>Ostreobiaceae</taxon>
        <taxon>Ostreobium</taxon>
    </lineage>
</organism>
<evidence type="ECO:0000313" key="4">
    <source>
        <dbReference type="Proteomes" id="UP000708148"/>
    </source>
</evidence>
<evidence type="ECO:0000256" key="2">
    <source>
        <dbReference type="SAM" id="SignalP"/>
    </source>
</evidence>
<feature type="chain" id="PRO_5035766678" evidence="2">
    <location>
        <begin position="17"/>
        <end position="684"/>
    </location>
</feature>
<evidence type="ECO:0000313" key="3">
    <source>
        <dbReference type="EMBL" id="CAD7700338.1"/>
    </source>
</evidence>
<gene>
    <name evidence="3" type="ORF">OSTQU699_LOCUS5697</name>
</gene>
<feature type="region of interest" description="Disordered" evidence="1">
    <location>
        <begin position="393"/>
        <end position="451"/>
    </location>
</feature>
<dbReference type="EMBL" id="CAJHUC010001229">
    <property type="protein sequence ID" value="CAD7700338.1"/>
    <property type="molecule type" value="Genomic_DNA"/>
</dbReference>
<proteinExistence type="predicted"/>
<feature type="compositionally biased region" description="Basic and acidic residues" evidence="1">
    <location>
        <begin position="490"/>
        <end position="503"/>
    </location>
</feature>
<feature type="compositionally biased region" description="Polar residues" evidence="1">
    <location>
        <begin position="393"/>
        <end position="408"/>
    </location>
</feature>
<feature type="region of interest" description="Disordered" evidence="1">
    <location>
        <begin position="482"/>
        <end position="503"/>
    </location>
</feature>
<comment type="caution">
    <text evidence="3">The sequence shown here is derived from an EMBL/GenBank/DDBJ whole genome shotgun (WGS) entry which is preliminary data.</text>
</comment>
<dbReference type="Proteomes" id="UP000708148">
    <property type="component" value="Unassembled WGS sequence"/>
</dbReference>
<feature type="compositionally biased region" description="Polar residues" evidence="1">
    <location>
        <begin position="82"/>
        <end position="106"/>
    </location>
</feature>
<keyword evidence="4" id="KW-1185">Reference proteome</keyword>